<feature type="binding site" evidence="10">
    <location>
        <position position="307"/>
    </location>
    <ligand>
        <name>substrate</name>
    </ligand>
</feature>
<feature type="active site" description="Nucleophile" evidence="9">
    <location>
        <position position="365"/>
    </location>
</feature>
<comment type="similarity">
    <text evidence="2 11">Belongs to the glycosyl hydrolase 1 family.</text>
</comment>
<dbReference type="PROSITE" id="PS00653">
    <property type="entry name" value="GLYCOSYL_HYDROL_F1_2"/>
    <property type="match status" value="1"/>
</dbReference>
<dbReference type="NCBIfam" id="TIGR03356">
    <property type="entry name" value="BGL"/>
    <property type="match status" value="1"/>
</dbReference>
<evidence type="ECO:0000256" key="8">
    <source>
        <dbReference type="ARBA" id="ARBA00023326"/>
    </source>
</evidence>
<evidence type="ECO:0000256" key="10">
    <source>
        <dbReference type="PIRSR" id="PIRSR617736-2"/>
    </source>
</evidence>
<dbReference type="InterPro" id="IPR001360">
    <property type="entry name" value="Glyco_hydro_1"/>
</dbReference>
<dbReference type="EC" id="3.2.1.21" evidence="3 11"/>
<evidence type="ECO:0000313" key="12">
    <source>
        <dbReference type="EMBL" id="RCW75676.1"/>
    </source>
</evidence>
<dbReference type="GO" id="GO:0005829">
    <property type="term" value="C:cytosol"/>
    <property type="evidence" value="ECO:0007669"/>
    <property type="project" value="TreeGrafter"/>
</dbReference>
<accession>A0A368Y8L0</accession>
<dbReference type="Proteomes" id="UP000252884">
    <property type="component" value="Unassembled WGS sequence"/>
</dbReference>
<dbReference type="Gene3D" id="3.20.20.80">
    <property type="entry name" value="Glycosidases"/>
    <property type="match status" value="1"/>
</dbReference>
<dbReference type="InterPro" id="IPR017853">
    <property type="entry name" value="GH"/>
</dbReference>
<comment type="catalytic activity">
    <reaction evidence="1 11">
        <text>Hydrolysis of terminal, non-reducing beta-D-glucosyl residues with release of beta-D-glucose.</text>
        <dbReference type="EC" id="3.2.1.21"/>
    </reaction>
</comment>
<feature type="active site" description="Proton donor" evidence="9">
    <location>
        <position position="180"/>
    </location>
</feature>
<dbReference type="GO" id="GO:0030245">
    <property type="term" value="P:cellulose catabolic process"/>
    <property type="evidence" value="ECO:0007669"/>
    <property type="project" value="UniProtKB-KW"/>
</dbReference>
<feature type="binding site" evidence="10">
    <location>
        <position position="34"/>
    </location>
    <ligand>
        <name>substrate</name>
    </ligand>
</feature>
<evidence type="ECO:0000256" key="3">
    <source>
        <dbReference type="ARBA" id="ARBA00012744"/>
    </source>
</evidence>
<keyword evidence="6" id="KW-0119">Carbohydrate metabolism</keyword>
<dbReference type="SUPFAM" id="SSF51445">
    <property type="entry name" value="(Trans)glycosidases"/>
    <property type="match status" value="1"/>
</dbReference>
<reference evidence="12 13" key="1">
    <citation type="submission" date="2018-07" db="EMBL/GenBank/DDBJ databases">
        <title>Genomic Encyclopedia of Type Strains, Phase IV (KMG-IV): sequencing the most valuable type-strain genomes for metagenomic binning, comparative biology and taxonomic classification.</title>
        <authorList>
            <person name="Goeker M."/>
        </authorList>
    </citation>
    <scope>NUCLEOTIDE SEQUENCE [LARGE SCALE GENOMIC DNA]</scope>
    <source>
        <strain evidence="12 13">DSM 21634</strain>
    </source>
</reference>
<evidence type="ECO:0000313" key="13">
    <source>
        <dbReference type="Proteomes" id="UP000252884"/>
    </source>
</evidence>
<evidence type="ECO:0000256" key="1">
    <source>
        <dbReference type="ARBA" id="ARBA00000448"/>
    </source>
</evidence>
<proteinExistence type="inferred from homology"/>
<evidence type="ECO:0000256" key="6">
    <source>
        <dbReference type="ARBA" id="ARBA00023277"/>
    </source>
</evidence>
<dbReference type="PANTHER" id="PTHR10353">
    <property type="entry name" value="GLYCOSYL HYDROLASE"/>
    <property type="match status" value="1"/>
</dbReference>
<evidence type="ECO:0000256" key="11">
    <source>
        <dbReference type="RuleBase" id="RU361175"/>
    </source>
</evidence>
<dbReference type="InterPro" id="IPR033132">
    <property type="entry name" value="GH_1_N_CS"/>
</dbReference>
<keyword evidence="7 11" id="KW-0326">Glycosidase</keyword>
<dbReference type="AlphaFoldDB" id="A0A368Y8L0"/>
<keyword evidence="8" id="KW-0624">Polysaccharide degradation</keyword>
<keyword evidence="4 11" id="KW-0378">Hydrolase</keyword>
<gene>
    <name evidence="12" type="ORF">DES41_101271</name>
</gene>
<feature type="binding site" evidence="10">
    <location>
        <position position="413"/>
    </location>
    <ligand>
        <name>substrate</name>
    </ligand>
</feature>
<feature type="binding site" evidence="10">
    <location>
        <position position="179"/>
    </location>
    <ligand>
        <name>substrate</name>
    </ligand>
</feature>
<keyword evidence="5" id="KW-0136">Cellulose degradation</keyword>
<dbReference type="InterPro" id="IPR017736">
    <property type="entry name" value="Glyco_hydro_1_beta-glucosidase"/>
</dbReference>
<dbReference type="GO" id="GO:0008422">
    <property type="term" value="F:beta-glucosidase activity"/>
    <property type="evidence" value="ECO:0007669"/>
    <property type="project" value="UniProtKB-EC"/>
</dbReference>
<evidence type="ECO:0000256" key="2">
    <source>
        <dbReference type="ARBA" id="ARBA00010838"/>
    </source>
</evidence>
<evidence type="ECO:0000256" key="5">
    <source>
        <dbReference type="ARBA" id="ARBA00023001"/>
    </source>
</evidence>
<feature type="binding site" evidence="10">
    <location>
        <begin position="420"/>
        <end position="421"/>
    </location>
    <ligand>
        <name>substrate</name>
    </ligand>
</feature>
<protein>
    <recommendedName>
        <fullName evidence="3 11">Beta-glucosidase</fullName>
        <ecNumber evidence="3 11">3.2.1.21</ecNumber>
    </recommendedName>
</protein>
<evidence type="ECO:0000256" key="4">
    <source>
        <dbReference type="ARBA" id="ARBA00022801"/>
    </source>
</evidence>
<name>A0A368Y8L0_9BURK</name>
<evidence type="ECO:0000256" key="9">
    <source>
        <dbReference type="PIRSR" id="PIRSR617736-1"/>
    </source>
</evidence>
<evidence type="ECO:0000256" key="7">
    <source>
        <dbReference type="ARBA" id="ARBA00023295"/>
    </source>
</evidence>
<dbReference type="Pfam" id="PF00232">
    <property type="entry name" value="Glyco_hydro_1"/>
    <property type="match status" value="1"/>
</dbReference>
<dbReference type="PRINTS" id="PR00131">
    <property type="entry name" value="GLHYDRLASE1"/>
</dbReference>
<comment type="caution">
    <text evidence="12">The sequence shown here is derived from an EMBL/GenBank/DDBJ whole genome shotgun (WGS) entry which is preliminary data.</text>
</comment>
<organism evidence="12 13">
    <name type="scientific">Pseudorhodoferax soli</name>
    <dbReference type="NCBI Taxonomy" id="545864"/>
    <lineage>
        <taxon>Bacteria</taxon>
        <taxon>Pseudomonadati</taxon>
        <taxon>Pseudomonadota</taxon>
        <taxon>Betaproteobacteria</taxon>
        <taxon>Burkholderiales</taxon>
        <taxon>Comamonadaceae</taxon>
    </lineage>
</organism>
<dbReference type="EMBL" id="QPJK01000001">
    <property type="protein sequence ID" value="RCW75676.1"/>
    <property type="molecule type" value="Genomic_DNA"/>
</dbReference>
<sequence>MSWGVRTGTASVERVDGMDFPDDFLWGAATAAYQIEGSPLADGAGASIWHRFCHTPGMVRDGDTGDVACDHYHRWPEDIALMRRLGLQSYRFSIAWGRVLPQGTGAVNEAGLDFYERLVDGLLEAGIAPNATLYHWDLPAALDDCGGWLNRDSADWFAEYAERVFRRLDGRVKMWTTLNEPWVVMDGGYLSGALAPGHRNLYEAPIVAHNLLRAHGKAVQAYRASGAHRIGLVVNLEPKYPASDALQDRAATRRAHAYMNRHFMDPVFRGRYDEVLVQMFGAAWPSFPASDLELIRTPIDFLGINYYTRNVVRDDGGRFPLPVDRPVQPGATYSETGWEVFPQGLLDTLNWVRTRYGNPPVYITENGSAFYDPPVAQGGAVHDPLRMHYLRQHLRVLRQAIADGCDLRGYYAWSLLDNLEWAHGYSKRFGLVHVDFQNQRRTLKDSGAHYARVIASNGQCLFDEV</sequence>
<keyword evidence="13" id="KW-1185">Reference proteome</keyword>
<dbReference type="PANTHER" id="PTHR10353:SF36">
    <property type="entry name" value="LP05116P"/>
    <property type="match status" value="1"/>
</dbReference>
<feature type="binding site" evidence="10">
    <location>
        <position position="135"/>
    </location>
    <ligand>
        <name>substrate</name>
    </ligand>
</feature>
<dbReference type="FunFam" id="3.20.20.80:FF:000004">
    <property type="entry name" value="Beta-glucosidase 6-phospho-beta-glucosidase"/>
    <property type="match status" value="1"/>
</dbReference>